<dbReference type="Proteomes" id="UP000007490">
    <property type="component" value="Chromosome"/>
</dbReference>
<organism evidence="3 4">
    <name type="scientific">Methanobacterium lacus (strain AL-21)</name>
    <dbReference type="NCBI Taxonomy" id="877455"/>
    <lineage>
        <taxon>Archaea</taxon>
        <taxon>Methanobacteriati</taxon>
        <taxon>Methanobacteriota</taxon>
        <taxon>Methanomada group</taxon>
        <taxon>Methanobacteria</taxon>
        <taxon>Methanobacteriales</taxon>
        <taxon>Methanobacteriaceae</taxon>
        <taxon>Methanobacterium</taxon>
    </lineage>
</organism>
<accession>F0T7D6</accession>
<dbReference type="RefSeq" id="WP_013643716.1">
    <property type="nucleotide sequence ID" value="NC_015216.1"/>
</dbReference>
<feature type="domain" description="Cobalamin synthesis G N-terminal" evidence="2">
    <location>
        <begin position="44"/>
        <end position="122"/>
    </location>
</feature>
<proteinExistence type="predicted"/>
<dbReference type="PANTHER" id="PTHR37477">
    <property type="entry name" value="COBALT-PRECORRIN-5A HYDROLASE"/>
    <property type="match status" value="1"/>
</dbReference>
<evidence type="ECO:0000313" key="3">
    <source>
        <dbReference type="EMBL" id="ADZ08365.1"/>
    </source>
</evidence>
<evidence type="ECO:0000259" key="1">
    <source>
        <dbReference type="Pfam" id="PF01890"/>
    </source>
</evidence>
<dbReference type="HOGENOM" id="CLU_028397_0_0_2"/>
<dbReference type="eggNOG" id="arCOG00651">
    <property type="taxonomic scope" value="Archaea"/>
</dbReference>
<dbReference type="STRING" id="877455.Metbo_0112"/>
<evidence type="ECO:0000259" key="2">
    <source>
        <dbReference type="Pfam" id="PF11760"/>
    </source>
</evidence>
<feature type="domain" description="CobE/GbiG C-terminal" evidence="1">
    <location>
        <begin position="206"/>
        <end position="326"/>
    </location>
</feature>
<sequence>MKIAIITVTENGKILGESLQNKLLTDNTIIKVQIFHKNVKKTLINSFNKFDCIIGIMATGIMVRNICPLIKTKENDPAVLIIDEKGKHVISLLSGHLGGANKLTHKIADLMGSDPVITTSTDLNSKFGVDCLANKYHFKLIPVSNIKSINSSLINDQKVWIDYNSNYEYLWEDTEVSDSYEHGNNHSQKLLVSNGISDLELVEKKIVLGLGSRKNISTEKVLKAIYLAIANLDIPIERINTLTTGEMKKNEHGILEAAKTINKPLKIISESELKNFTNPDMNDSEFVKSKFGIGGVCEPSSLIEAGTKSRLILRKTSYDGVTVAIALSFN</sequence>
<dbReference type="Gene3D" id="3.40.50.11220">
    <property type="match status" value="1"/>
</dbReference>
<dbReference type="SUPFAM" id="SSF159672">
    <property type="entry name" value="CbiG N-terminal domain-like"/>
    <property type="match status" value="1"/>
</dbReference>
<reference evidence="3 4" key="2">
    <citation type="journal article" date="2014" name="Int. J. Syst. Evol. Microbiol.">
        <title>Methanobacterium paludis sp. nov. and a novel strain of Methanobacterium lacus isolated from northern peatlands.</title>
        <authorList>
            <person name="Cadillo-Quiroz H."/>
            <person name="Brauer S.L."/>
            <person name="Goodson N."/>
            <person name="Yavitt J.B."/>
            <person name="Zinder S.H."/>
        </authorList>
    </citation>
    <scope>NUCLEOTIDE SEQUENCE [LARGE SCALE GENOMIC DNA]</scope>
    <source>
        <strain evidence="3 4">AL-21</strain>
    </source>
</reference>
<protein>
    <submittedName>
        <fullName evidence="3">Cobalamin (Vitamin B12) biosynthesis CbiG protein</fullName>
    </submittedName>
</protein>
<name>F0T7D6_METLA</name>
<dbReference type="GO" id="GO:0009236">
    <property type="term" value="P:cobalamin biosynthetic process"/>
    <property type="evidence" value="ECO:0007669"/>
    <property type="project" value="InterPro"/>
</dbReference>
<dbReference type="Gene3D" id="3.30.420.180">
    <property type="entry name" value="CobE/GbiG C-terminal domain"/>
    <property type="match status" value="1"/>
</dbReference>
<dbReference type="InterPro" id="IPR038029">
    <property type="entry name" value="GbiG_N_sf"/>
</dbReference>
<dbReference type="InterPro" id="IPR052553">
    <property type="entry name" value="CbiG_hydrolase"/>
</dbReference>
<evidence type="ECO:0000313" key="4">
    <source>
        <dbReference type="Proteomes" id="UP000007490"/>
    </source>
</evidence>
<dbReference type="OrthoDB" id="4722at2157"/>
<gene>
    <name evidence="3" type="ordered locus">Metbo_0112</name>
</gene>
<dbReference type="InterPro" id="IPR002750">
    <property type="entry name" value="CobE/GbiG_C"/>
</dbReference>
<dbReference type="GeneID" id="10276537"/>
<dbReference type="InterPro" id="IPR021744">
    <property type="entry name" value="CbiG_N"/>
</dbReference>
<dbReference type="Pfam" id="PF11760">
    <property type="entry name" value="CbiG_N"/>
    <property type="match status" value="1"/>
</dbReference>
<dbReference type="Pfam" id="PF01890">
    <property type="entry name" value="CbiG_C"/>
    <property type="match status" value="1"/>
</dbReference>
<dbReference type="SUPFAM" id="SSF159664">
    <property type="entry name" value="CobE/GbiG C-terminal domain-like"/>
    <property type="match status" value="1"/>
</dbReference>
<dbReference type="AlphaFoldDB" id="F0T7D6"/>
<dbReference type="EMBL" id="CP002551">
    <property type="protein sequence ID" value="ADZ08365.1"/>
    <property type="molecule type" value="Genomic_DNA"/>
</dbReference>
<keyword evidence="4" id="KW-1185">Reference proteome</keyword>
<dbReference type="KEGG" id="mel:Metbo_0112"/>
<reference evidence="4" key="1">
    <citation type="submission" date="2011-02" db="EMBL/GenBank/DDBJ databases">
        <title>Complete sequence of Methanobacterium sp. AL-21.</title>
        <authorList>
            <consortium name="US DOE Joint Genome Institute"/>
            <person name="Lucas S."/>
            <person name="Copeland A."/>
            <person name="Lapidus A."/>
            <person name="Cheng J.-F."/>
            <person name="Goodwin L."/>
            <person name="Pitluck S."/>
            <person name="Chertkov O."/>
            <person name="Detter J.C."/>
            <person name="Han C."/>
            <person name="Tapia R."/>
            <person name="Land M."/>
            <person name="Hauser L."/>
            <person name="Kyrpides N."/>
            <person name="Ivanova N."/>
            <person name="Mikhailova N."/>
            <person name="Pagani I."/>
            <person name="Cadillo-Quiroz H."/>
            <person name="Imachi H."/>
            <person name="Zinder S."/>
            <person name="Liu W."/>
            <person name="Woyke T."/>
        </authorList>
    </citation>
    <scope>NUCLEOTIDE SEQUENCE [LARGE SCALE GENOMIC DNA]</scope>
    <source>
        <strain evidence="4">AL-21</strain>
    </source>
</reference>
<dbReference type="PANTHER" id="PTHR37477:SF1">
    <property type="entry name" value="COBALT-PRECORRIN-5A HYDROLASE"/>
    <property type="match status" value="1"/>
</dbReference>
<dbReference type="InterPro" id="IPR036518">
    <property type="entry name" value="CobE/GbiG_C_sf"/>
</dbReference>